<evidence type="ECO:0008006" key="9">
    <source>
        <dbReference type="Google" id="ProtNLM"/>
    </source>
</evidence>
<name>D8PHG6_9BACT</name>
<keyword evidence="4 6" id="KW-1133">Transmembrane helix</keyword>
<evidence type="ECO:0000313" key="8">
    <source>
        <dbReference type="Proteomes" id="UP000001660"/>
    </source>
</evidence>
<sequence>MAVLGDSASKDRPVVDRSFLWFLLPTLLQTLIGVGVMVPITTYYLDPADLGTVAILTAIAMLVTPLASTGDNWVLSTHWHATPESGRRELLFNLLLANLGMKTVWVVLFWLLAPWVLPHLIRDYRPEYQQYFGLVLLGLLAGTLWGTLSPLMVIERAPVSHATNESLQWAAGATTTLVGLSVMKLGVLAMFLAPIAAGLVSVLHGVGYAARRVSLRPSLHWSKQIVQSGLPAIPFSLMDVAANSMDRFVIQRWLDLSTLGIYAHSQSYRGMFVTVTKAYSRTMTPTFLELFAGNPRQSQRQVEETVSLWYLCVSAGGMLVTLFSAEVIHLLTHGKFDRAAELVPIWFFLVFAHSMGMPFTQYLLTVRQNVLLSWSSILMSLGTVGLVAAATWLFGVIGATSAAVFGALALHGMRFFLARRFGCPYGLETGALWSMGAVLAVYVMTYRVGLPLSAKLMMAAAVMTVLWIKTAPLWSWQAVARLWSAPK</sequence>
<reference evidence="7 8" key="1">
    <citation type="journal article" date="2010" name="Proc. Natl. Acad. Sci. U.S.A.">
        <title>A Nitrospira metagenome illuminates the physiology and evolution of globally important nitrite-oxidizing bacteria.</title>
        <authorList>
            <person name="Lucker S."/>
            <person name="Wagner M."/>
            <person name="Maixner F."/>
            <person name="Pelletier E."/>
            <person name="Koch H."/>
            <person name="Vacherie B."/>
            <person name="Rattei T."/>
            <person name="Sinninghe Damste J."/>
            <person name="Spieck E."/>
            <person name="Le Paslier D."/>
            <person name="Daims H."/>
        </authorList>
    </citation>
    <scope>NUCLEOTIDE SEQUENCE [LARGE SCALE GENOMIC DNA]</scope>
</reference>
<dbReference type="STRING" id="330214.NIDE3007"/>
<dbReference type="PANTHER" id="PTHR30250">
    <property type="entry name" value="PST FAMILY PREDICTED COLANIC ACID TRANSPORTER"/>
    <property type="match status" value="1"/>
</dbReference>
<feature type="transmembrane region" description="Helical" evidence="6">
    <location>
        <begin position="345"/>
        <end position="365"/>
    </location>
</feature>
<keyword evidence="8" id="KW-1185">Reference proteome</keyword>
<keyword evidence="2" id="KW-1003">Cell membrane</keyword>
<evidence type="ECO:0000256" key="3">
    <source>
        <dbReference type="ARBA" id="ARBA00022692"/>
    </source>
</evidence>
<evidence type="ECO:0000256" key="4">
    <source>
        <dbReference type="ARBA" id="ARBA00022989"/>
    </source>
</evidence>
<dbReference type="GO" id="GO:0005886">
    <property type="term" value="C:plasma membrane"/>
    <property type="evidence" value="ECO:0007669"/>
    <property type="project" value="UniProtKB-SubCell"/>
</dbReference>
<comment type="subcellular location">
    <subcellularLocation>
        <location evidence="1">Cell membrane</location>
        <topology evidence="1">Multi-pass membrane protein</topology>
    </subcellularLocation>
</comment>
<organism evidence="7 8">
    <name type="scientific">Nitrospira defluvii</name>
    <dbReference type="NCBI Taxonomy" id="330214"/>
    <lineage>
        <taxon>Bacteria</taxon>
        <taxon>Pseudomonadati</taxon>
        <taxon>Nitrospirota</taxon>
        <taxon>Nitrospiria</taxon>
        <taxon>Nitrospirales</taxon>
        <taxon>Nitrospiraceae</taxon>
        <taxon>Nitrospira</taxon>
    </lineage>
</organism>
<feature type="transmembrane region" description="Helical" evidence="6">
    <location>
        <begin position="131"/>
        <end position="154"/>
    </location>
</feature>
<feature type="transmembrane region" description="Helical" evidence="6">
    <location>
        <begin position="430"/>
        <end position="449"/>
    </location>
</feature>
<feature type="transmembrane region" description="Helical" evidence="6">
    <location>
        <begin position="377"/>
        <end position="410"/>
    </location>
</feature>
<proteinExistence type="predicted"/>
<feature type="transmembrane region" description="Helical" evidence="6">
    <location>
        <begin position="456"/>
        <end position="476"/>
    </location>
</feature>
<dbReference type="eggNOG" id="COG2244">
    <property type="taxonomic scope" value="Bacteria"/>
</dbReference>
<dbReference type="OrthoDB" id="9815248at2"/>
<dbReference type="InterPro" id="IPR050833">
    <property type="entry name" value="Poly_Biosynth_Transport"/>
</dbReference>
<dbReference type="HOGENOM" id="CLU_559835_0_0_0"/>
<dbReference type="Pfam" id="PF13440">
    <property type="entry name" value="Polysacc_synt_3"/>
    <property type="match status" value="1"/>
</dbReference>
<feature type="transmembrane region" description="Helical" evidence="6">
    <location>
        <begin position="50"/>
        <end position="69"/>
    </location>
</feature>
<dbReference type="PANTHER" id="PTHR30250:SF11">
    <property type="entry name" value="O-ANTIGEN TRANSPORTER-RELATED"/>
    <property type="match status" value="1"/>
</dbReference>
<evidence type="ECO:0000256" key="2">
    <source>
        <dbReference type="ARBA" id="ARBA00022475"/>
    </source>
</evidence>
<feature type="transmembrane region" description="Helical" evidence="6">
    <location>
        <begin position="306"/>
        <end position="325"/>
    </location>
</feature>
<feature type="transmembrane region" description="Helical" evidence="6">
    <location>
        <begin position="189"/>
        <end position="210"/>
    </location>
</feature>
<protein>
    <recommendedName>
        <fullName evidence="9">Polysaccharide biosynthesis protein</fullName>
    </recommendedName>
</protein>
<evidence type="ECO:0000256" key="1">
    <source>
        <dbReference type="ARBA" id="ARBA00004651"/>
    </source>
</evidence>
<keyword evidence="5 6" id="KW-0472">Membrane</keyword>
<dbReference type="EMBL" id="FP929003">
    <property type="protein sequence ID" value="CBK42703.1"/>
    <property type="molecule type" value="Genomic_DNA"/>
</dbReference>
<gene>
    <name evidence="7" type="ORF">NIDE3007</name>
</gene>
<evidence type="ECO:0000256" key="5">
    <source>
        <dbReference type="ARBA" id="ARBA00023136"/>
    </source>
</evidence>
<dbReference type="KEGG" id="nde:NIDE3007"/>
<feature type="transmembrane region" description="Helical" evidence="6">
    <location>
        <begin position="20"/>
        <end position="44"/>
    </location>
</feature>
<evidence type="ECO:0000313" key="7">
    <source>
        <dbReference type="EMBL" id="CBK42703.1"/>
    </source>
</evidence>
<evidence type="ECO:0000256" key="6">
    <source>
        <dbReference type="SAM" id="Phobius"/>
    </source>
</evidence>
<dbReference type="Proteomes" id="UP000001660">
    <property type="component" value="Chromosome"/>
</dbReference>
<dbReference type="AlphaFoldDB" id="D8PHG6"/>
<feature type="transmembrane region" description="Helical" evidence="6">
    <location>
        <begin position="90"/>
        <end position="111"/>
    </location>
</feature>
<keyword evidence="3 6" id="KW-0812">Transmembrane</keyword>
<accession>D8PHG6</accession>